<feature type="domain" description="N-acetyltransferase" evidence="1">
    <location>
        <begin position="1"/>
        <end position="198"/>
    </location>
</feature>
<keyword evidence="2" id="KW-0808">Transferase</keyword>
<protein>
    <submittedName>
        <fullName evidence="2">GNAT family N-acetyltransferase</fullName>
    </submittedName>
</protein>
<dbReference type="AlphaFoldDB" id="A0A846Y4H0"/>
<gene>
    <name evidence="2" type="ORF">HGA08_18280</name>
</gene>
<accession>A0A846Y4H0</accession>
<dbReference type="PANTHER" id="PTHR42791:SF1">
    <property type="entry name" value="N-ACETYLTRANSFERASE DOMAIN-CONTAINING PROTEIN"/>
    <property type="match status" value="1"/>
</dbReference>
<dbReference type="CDD" id="cd04301">
    <property type="entry name" value="NAT_SF"/>
    <property type="match status" value="1"/>
</dbReference>
<reference evidence="2 3" key="1">
    <citation type="submission" date="2020-04" db="EMBL/GenBank/DDBJ databases">
        <title>MicrobeNet Type strains.</title>
        <authorList>
            <person name="Nicholson A.C."/>
        </authorList>
    </citation>
    <scope>NUCLEOTIDE SEQUENCE [LARGE SCALE GENOMIC DNA]</scope>
    <source>
        <strain evidence="2 3">JCM 12354</strain>
    </source>
</reference>
<name>A0A846Y4H0_9NOCA</name>
<dbReference type="InterPro" id="IPR000182">
    <property type="entry name" value="GNAT_dom"/>
</dbReference>
<sequence>MTVRPVVESAVPELSRVLARAFDDDPMIQWCIPSERGRPRRAALMFEALINHLYLPHGAVDAAFDESGRIVGGAVWLPPGTWDPGAGDSPRMLWSLARAFRLRLVAAGRMSVRMNQAHPAEPHWYLAIVGTEPAVRGQGYGQALLRPRLAHCDATGAPAYLESSKFSNIAYYERYGFERRGELDATAGGPLLWPMWRQSETSS</sequence>
<evidence type="ECO:0000313" key="3">
    <source>
        <dbReference type="Proteomes" id="UP000565711"/>
    </source>
</evidence>
<dbReference type="GO" id="GO:0016747">
    <property type="term" value="F:acyltransferase activity, transferring groups other than amino-acyl groups"/>
    <property type="evidence" value="ECO:0007669"/>
    <property type="project" value="InterPro"/>
</dbReference>
<dbReference type="Proteomes" id="UP000565711">
    <property type="component" value="Unassembled WGS sequence"/>
</dbReference>
<dbReference type="InterPro" id="IPR016181">
    <property type="entry name" value="Acyl_CoA_acyltransferase"/>
</dbReference>
<dbReference type="PROSITE" id="PS51186">
    <property type="entry name" value="GNAT"/>
    <property type="match status" value="1"/>
</dbReference>
<organism evidence="2 3">
    <name type="scientific">Nocardia vermiculata</name>
    <dbReference type="NCBI Taxonomy" id="257274"/>
    <lineage>
        <taxon>Bacteria</taxon>
        <taxon>Bacillati</taxon>
        <taxon>Actinomycetota</taxon>
        <taxon>Actinomycetes</taxon>
        <taxon>Mycobacteriales</taxon>
        <taxon>Nocardiaceae</taxon>
        <taxon>Nocardia</taxon>
    </lineage>
</organism>
<evidence type="ECO:0000259" key="1">
    <source>
        <dbReference type="PROSITE" id="PS51186"/>
    </source>
</evidence>
<dbReference type="PANTHER" id="PTHR42791">
    <property type="entry name" value="GNAT FAMILY ACETYLTRANSFERASE"/>
    <property type="match status" value="1"/>
</dbReference>
<dbReference type="Gene3D" id="3.40.630.30">
    <property type="match status" value="1"/>
</dbReference>
<proteinExistence type="predicted"/>
<evidence type="ECO:0000313" key="2">
    <source>
        <dbReference type="EMBL" id="NKY52168.1"/>
    </source>
</evidence>
<dbReference type="EMBL" id="JAAXOP010000010">
    <property type="protein sequence ID" value="NKY52168.1"/>
    <property type="molecule type" value="Genomic_DNA"/>
</dbReference>
<keyword evidence="3" id="KW-1185">Reference proteome</keyword>
<dbReference type="InterPro" id="IPR052523">
    <property type="entry name" value="Trichothecene_AcTrans"/>
</dbReference>
<dbReference type="Pfam" id="PF00583">
    <property type="entry name" value="Acetyltransf_1"/>
    <property type="match status" value="1"/>
</dbReference>
<comment type="caution">
    <text evidence="2">The sequence shown here is derived from an EMBL/GenBank/DDBJ whole genome shotgun (WGS) entry which is preliminary data.</text>
</comment>
<dbReference type="SUPFAM" id="SSF55729">
    <property type="entry name" value="Acyl-CoA N-acyltransferases (Nat)"/>
    <property type="match status" value="1"/>
</dbReference>